<proteinExistence type="predicted"/>
<dbReference type="OrthoDB" id="893724at2"/>
<dbReference type="RefSeq" id="WP_136835237.1">
    <property type="nucleotide sequence ID" value="NZ_SWBQ01000002.1"/>
</dbReference>
<evidence type="ECO:0008006" key="4">
    <source>
        <dbReference type="Google" id="ProtNLM"/>
    </source>
</evidence>
<evidence type="ECO:0000256" key="1">
    <source>
        <dbReference type="SAM" id="SignalP"/>
    </source>
</evidence>
<evidence type="ECO:0000313" key="2">
    <source>
        <dbReference type="EMBL" id="TKC06963.1"/>
    </source>
</evidence>
<organism evidence="2 3">
    <name type="scientific">Pedobacter frigoris</name>
    <dbReference type="NCBI Taxonomy" id="2571272"/>
    <lineage>
        <taxon>Bacteria</taxon>
        <taxon>Pseudomonadati</taxon>
        <taxon>Bacteroidota</taxon>
        <taxon>Sphingobacteriia</taxon>
        <taxon>Sphingobacteriales</taxon>
        <taxon>Sphingobacteriaceae</taxon>
        <taxon>Pedobacter</taxon>
    </lineage>
</organism>
<comment type="caution">
    <text evidence="2">The sequence shown here is derived from an EMBL/GenBank/DDBJ whole genome shotgun (WGS) entry which is preliminary data.</text>
</comment>
<keyword evidence="3" id="KW-1185">Reference proteome</keyword>
<sequence>MKNALSKQHLRMLCLAFVAISTLFVSSCEKGTPVDVPVAIEPEVKMKYDSVYFEIGGKSFSGEPGLGGMNQIGNSGYRMKYLDAPKAGMTIYTEYGMTKRGWYAPTDSIYFTCANTNYRIGNELLVISFSQGFHKKDMNKYGSFYFPKDVRNLLNKGKLTFATDYESTNSKNGVAISFAAYGRTSKPESAFEEPLTNYPQDDSVFEIIKTEQIDKDSYYVEAKFELNLFDNNGTKHRVRNGFIRFTLMGRNVFGYLFQ</sequence>
<name>A0A4U1CHX1_9SPHI</name>
<feature type="chain" id="PRO_5020774083" description="DUF4270 domain-containing protein" evidence="1">
    <location>
        <begin position="28"/>
        <end position="258"/>
    </location>
</feature>
<dbReference type="PROSITE" id="PS51257">
    <property type="entry name" value="PROKAR_LIPOPROTEIN"/>
    <property type="match status" value="1"/>
</dbReference>
<reference evidence="2 3" key="1">
    <citation type="submission" date="2019-04" db="EMBL/GenBank/DDBJ databases">
        <title>Pedobacter sp. RP-3-15 sp. nov., isolated from Arctic soil.</title>
        <authorList>
            <person name="Dahal R.H."/>
            <person name="Kim D.-U."/>
        </authorList>
    </citation>
    <scope>NUCLEOTIDE SEQUENCE [LARGE SCALE GENOMIC DNA]</scope>
    <source>
        <strain evidence="2 3">RP-3-15</strain>
    </source>
</reference>
<evidence type="ECO:0000313" key="3">
    <source>
        <dbReference type="Proteomes" id="UP000307244"/>
    </source>
</evidence>
<dbReference type="AlphaFoldDB" id="A0A4U1CHX1"/>
<gene>
    <name evidence="2" type="ORF">FA047_06740</name>
</gene>
<feature type="signal peptide" evidence="1">
    <location>
        <begin position="1"/>
        <end position="27"/>
    </location>
</feature>
<accession>A0A4U1CHX1</accession>
<dbReference type="EMBL" id="SWBQ01000002">
    <property type="protein sequence ID" value="TKC06963.1"/>
    <property type="molecule type" value="Genomic_DNA"/>
</dbReference>
<dbReference type="Proteomes" id="UP000307244">
    <property type="component" value="Unassembled WGS sequence"/>
</dbReference>
<keyword evidence="1" id="KW-0732">Signal</keyword>
<protein>
    <recommendedName>
        <fullName evidence="4">DUF4270 domain-containing protein</fullName>
    </recommendedName>
</protein>